<dbReference type="STRING" id="1802128.A3H64_01995"/>
<dbReference type="AlphaFoldDB" id="A0A1G2H1S6"/>
<dbReference type="Proteomes" id="UP000178186">
    <property type="component" value="Unassembled WGS sequence"/>
</dbReference>
<comment type="caution">
    <text evidence="2">The sequence shown here is derived from an EMBL/GenBank/DDBJ whole genome shotgun (WGS) entry which is preliminary data.</text>
</comment>
<dbReference type="GO" id="GO:0008757">
    <property type="term" value="F:S-adenosylmethionine-dependent methyltransferase activity"/>
    <property type="evidence" value="ECO:0007669"/>
    <property type="project" value="InterPro"/>
</dbReference>
<evidence type="ECO:0000313" key="3">
    <source>
        <dbReference type="Proteomes" id="UP000178186"/>
    </source>
</evidence>
<dbReference type="Gene3D" id="3.40.50.150">
    <property type="entry name" value="Vaccinia Virus protein VP39"/>
    <property type="match status" value="1"/>
</dbReference>
<reference evidence="2 3" key="1">
    <citation type="journal article" date="2016" name="Nat. Commun.">
        <title>Thousands of microbial genomes shed light on interconnected biogeochemical processes in an aquifer system.</title>
        <authorList>
            <person name="Anantharaman K."/>
            <person name="Brown C.T."/>
            <person name="Hug L.A."/>
            <person name="Sharon I."/>
            <person name="Castelle C.J."/>
            <person name="Probst A.J."/>
            <person name="Thomas B.C."/>
            <person name="Singh A."/>
            <person name="Wilkins M.J."/>
            <person name="Karaoz U."/>
            <person name="Brodie E.L."/>
            <person name="Williams K.H."/>
            <person name="Hubbard S.S."/>
            <person name="Banfield J.F."/>
        </authorList>
    </citation>
    <scope>NUCLEOTIDE SEQUENCE [LARGE SCALE GENOMIC DNA]</scope>
</reference>
<organism evidence="2 3">
    <name type="scientific">Candidatus Ryanbacteria bacterium RIFCSPLOWO2_02_FULL_45_11c</name>
    <dbReference type="NCBI Taxonomy" id="1802128"/>
    <lineage>
        <taxon>Bacteria</taxon>
        <taxon>Candidatus Ryaniibacteriota</taxon>
    </lineage>
</organism>
<dbReference type="EMBL" id="MHNY01000012">
    <property type="protein sequence ID" value="OGZ56436.1"/>
    <property type="molecule type" value="Genomic_DNA"/>
</dbReference>
<dbReference type="SUPFAM" id="SSF53335">
    <property type="entry name" value="S-adenosyl-L-methionine-dependent methyltransferases"/>
    <property type="match status" value="1"/>
</dbReference>
<feature type="domain" description="Methyltransferase type 11" evidence="1">
    <location>
        <begin position="42"/>
        <end position="116"/>
    </location>
</feature>
<evidence type="ECO:0000259" key="1">
    <source>
        <dbReference type="Pfam" id="PF08241"/>
    </source>
</evidence>
<accession>A0A1G2H1S6</accession>
<dbReference type="InterPro" id="IPR029063">
    <property type="entry name" value="SAM-dependent_MTases_sf"/>
</dbReference>
<dbReference type="InterPro" id="IPR013216">
    <property type="entry name" value="Methyltransf_11"/>
</dbReference>
<sequence length="212" mass="24425">MVAWKDMESSYEYGFKYDSKRRFASYWHQICEVILCEPRRVLEVGVGNGFVSKYLRGQGVAVTTVDIDASLQPDVIADITKLPFPDASYDVVTAYEILEHMPFEKSLAGLSELRRVSSRWVLISLPDATHAFRFACTIPRLGYVQYVGTFPFLMLRSKPYAKSHTWEIGIKGYPLSRFTDAAMRTGLRFIKTYRVYENPYHCFLVFEKQGVL</sequence>
<name>A0A1G2H1S6_9BACT</name>
<proteinExistence type="predicted"/>
<dbReference type="Pfam" id="PF08241">
    <property type="entry name" value="Methyltransf_11"/>
    <property type="match status" value="1"/>
</dbReference>
<protein>
    <recommendedName>
        <fullName evidence="1">Methyltransferase type 11 domain-containing protein</fullName>
    </recommendedName>
</protein>
<gene>
    <name evidence="2" type="ORF">A3H64_01995</name>
</gene>
<evidence type="ECO:0000313" key="2">
    <source>
        <dbReference type="EMBL" id="OGZ56436.1"/>
    </source>
</evidence>